<dbReference type="InterPro" id="IPR000659">
    <property type="entry name" value="Pyridox_Oxase"/>
</dbReference>
<dbReference type="GO" id="GO:0008615">
    <property type="term" value="P:pyridoxine biosynthetic process"/>
    <property type="evidence" value="ECO:0007669"/>
    <property type="project" value="UniProtKB-UniRule"/>
</dbReference>
<feature type="binding site" evidence="5 7">
    <location>
        <begin position="141"/>
        <end position="142"/>
    </location>
    <ligand>
        <name>FMN</name>
        <dbReference type="ChEBI" id="CHEBI:58210"/>
    </ligand>
</feature>
<evidence type="ECO:0000256" key="3">
    <source>
        <dbReference type="ARBA" id="ARBA00022643"/>
    </source>
</evidence>
<dbReference type="InterPro" id="IPR019740">
    <property type="entry name" value="Pyridox_Oxase_CS"/>
</dbReference>
<dbReference type="RefSeq" id="WP_105247101.1">
    <property type="nucleotide sequence ID" value="NZ_PSZM01000040.1"/>
</dbReference>
<dbReference type="GO" id="GO:0010181">
    <property type="term" value="F:FMN binding"/>
    <property type="evidence" value="ECO:0007669"/>
    <property type="project" value="UniProtKB-UniRule"/>
</dbReference>
<dbReference type="SUPFAM" id="SSF50475">
    <property type="entry name" value="FMN-binding split barrel"/>
    <property type="match status" value="1"/>
</dbReference>
<dbReference type="AlphaFoldDB" id="A0A2S8AAW3"/>
<feature type="binding site" evidence="5 7">
    <location>
        <begin position="62"/>
        <end position="67"/>
    </location>
    <ligand>
        <name>FMN</name>
        <dbReference type="ChEBI" id="CHEBI:58210"/>
    </ligand>
</feature>
<feature type="domain" description="Pyridoxamine 5'-phosphate oxidase N-terminal" evidence="8">
    <location>
        <begin position="39"/>
        <end position="158"/>
    </location>
</feature>
<proteinExistence type="inferred from homology"/>
<dbReference type="EC" id="1.4.3.5" evidence="5"/>
<comment type="catalytic activity">
    <reaction evidence="5">
        <text>pyridoxine 5'-phosphate + O2 = pyridoxal 5'-phosphate + H2O2</text>
        <dbReference type="Rhea" id="RHEA:15149"/>
        <dbReference type="ChEBI" id="CHEBI:15379"/>
        <dbReference type="ChEBI" id="CHEBI:16240"/>
        <dbReference type="ChEBI" id="CHEBI:58589"/>
        <dbReference type="ChEBI" id="CHEBI:597326"/>
        <dbReference type="EC" id="1.4.3.5"/>
    </reaction>
</comment>
<reference evidence="10 11" key="1">
    <citation type="submission" date="2018-02" db="EMBL/GenBank/DDBJ databases">
        <title>Genome sequences of Apibacter spp., gut symbionts of Asian honey bees.</title>
        <authorList>
            <person name="Kwong W.K."/>
            <person name="Steele M.I."/>
            <person name="Moran N.A."/>
        </authorList>
    </citation>
    <scope>NUCLEOTIDE SEQUENCE [LARGE SCALE GENOMIC DNA]</scope>
    <source>
        <strain evidence="11">wkB301</strain>
    </source>
</reference>
<feature type="binding site" evidence="5 7">
    <location>
        <position position="197"/>
    </location>
    <ligand>
        <name>FMN</name>
        <dbReference type="ChEBI" id="CHEBI:58210"/>
    </ligand>
</feature>
<dbReference type="InterPro" id="IPR012349">
    <property type="entry name" value="Split_barrel_FMN-bd"/>
</dbReference>
<feature type="binding site" evidence="5 7">
    <location>
        <position position="84"/>
    </location>
    <ligand>
        <name>FMN</name>
        <dbReference type="ChEBI" id="CHEBI:58210"/>
    </ligand>
</feature>
<comment type="subunit">
    <text evidence="5">Homodimer.</text>
</comment>
<keyword evidence="5" id="KW-0664">Pyridoxine biosynthesis</keyword>
<evidence type="ECO:0000256" key="5">
    <source>
        <dbReference type="HAMAP-Rule" id="MF_01629"/>
    </source>
</evidence>
<evidence type="ECO:0000256" key="6">
    <source>
        <dbReference type="PIRSR" id="PIRSR000190-1"/>
    </source>
</evidence>
<dbReference type="GO" id="GO:0004733">
    <property type="term" value="F:pyridoxamine phosphate oxidase activity"/>
    <property type="evidence" value="ECO:0007669"/>
    <property type="project" value="UniProtKB-UniRule"/>
</dbReference>
<evidence type="ECO:0000256" key="2">
    <source>
        <dbReference type="ARBA" id="ARBA00022630"/>
    </source>
</evidence>
<dbReference type="HAMAP" id="MF_01629">
    <property type="entry name" value="PdxH"/>
    <property type="match status" value="1"/>
</dbReference>
<feature type="domain" description="Pyridoxine 5'-phosphate oxidase dimerisation C-terminal" evidence="9">
    <location>
        <begin position="174"/>
        <end position="215"/>
    </location>
</feature>
<dbReference type="NCBIfam" id="TIGR00558">
    <property type="entry name" value="pdxH"/>
    <property type="match status" value="1"/>
</dbReference>
<dbReference type="PROSITE" id="PS01064">
    <property type="entry name" value="PYRIDOX_OXIDASE"/>
    <property type="match status" value="1"/>
</dbReference>
<dbReference type="NCBIfam" id="NF004231">
    <property type="entry name" value="PRK05679.1"/>
    <property type="match status" value="1"/>
</dbReference>
<evidence type="ECO:0000259" key="8">
    <source>
        <dbReference type="Pfam" id="PF01243"/>
    </source>
</evidence>
<dbReference type="Proteomes" id="UP000238042">
    <property type="component" value="Unassembled WGS sequence"/>
</dbReference>
<feature type="binding site" evidence="5 7">
    <location>
        <position position="83"/>
    </location>
    <ligand>
        <name>FMN</name>
        <dbReference type="ChEBI" id="CHEBI:58210"/>
    </ligand>
</feature>
<feature type="binding site" evidence="5 7">
    <location>
        <begin position="77"/>
        <end position="78"/>
    </location>
    <ligand>
        <name>FMN</name>
        <dbReference type="ChEBI" id="CHEBI:58210"/>
    </ligand>
</feature>
<protein>
    <recommendedName>
        <fullName evidence="5">Pyridoxine/pyridoxamine 5'-phosphate oxidase</fullName>
        <ecNumber evidence="5">1.4.3.5</ecNumber>
    </recommendedName>
    <alternativeName>
        <fullName evidence="5">PNP/PMP oxidase</fullName>
        <shortName evidence="5">PNPOx</shortName>
    </alternativeName>
    <alternativeName>
        <fullName evidence="5">Pyridoxal 5'-phosphate synthase</fullName>
    </alternativeName>
</protein>
<gene>
    <name evidence="5 10" type="primary">pdxH</name>
    <name evidence="10" type="ORF">C4S77_08015</name>
</gene>
<feature type="binding site" evidence="5 6">
    <location>
        <position position="132"/>
    </location>
    <ligand>
        <name>substrate</name>
    </ligand>
</feature>
<comment type="pathway">
    <text evidence="5">Cofactor metabolism; pyridoxal 5'-phosphate salvage; pyridoxal 5'-phosphate from pyridoxine 5'-phosphate: step 1/1.</text>
</comment>
<comment type="caution">
    <text evidence="10">The sequence shown here is derived from an EMBL/GenBank/DDBJ whole genome shotgun (WGS) entry which is preliminary data.</text>
</comment>
<dbReference type="EMBL" id="PSZM01000040">
    <property type="protein sequence ID" value="PQL91736.1"/>
    <property type="molecule type" value="Genomic_DNA"/>
</dbReference>
<dbReference type="PANTHER" id="PTHR10851:SF0">
    <property type="entry name" value="PYRIDOXINE-5'-PHOSPHATE OXIDASE"/>
    <property type="match status" value="1"/>
</dbReference>
<feature type="binding site" evidence="5 6">
    <location>
        <position position="124"/>
    </location>
    <ligand>
        <name>substrate</name>
    </ligand>
</feature>
<dbReference type="InterPro" id="IPR011576">
    <property type="entry name" value="Pyridox_Oxase_N"/>
</dbReference>
<name>A0A2S8AAW3_9FLAO</name>
<evidence type="ECO:0000313" key="11">
    <source>
        <dbReference type="Proteomes" id="UP000238042"/>
    </source>
</evidence>
<comment type="catalytic activity">
    <reaction evidence="5">
        <text>pyridoxamine 5'-phosphate + O2 + H2O = pyridoxal 5'-phosphate + H2O2 + NH4(+)</text>
        <dbReference type="Rhea" id="RHEA:15817"/>
        <dbReference type="ChEBI" id="CHEBI:15377"/>
        <dbReference type="ChEBI" id="CHEBI:15379"/>
        <dbReference type="ChEBI" id="CHEBI:16240"/>
        <dbReference type="ChEBI" id="CHEBI:28938"/>
        <dbReference type="ChEBI" id="CHEBI:58451"/>
        <dbReference type="ChEBI" id="CHEBI:597326"/>
        <dbReference type="EC" id="1.4.3.5"/>
    </reaction>
</comment>
<organism evidence="10 11">
    <name type="scientific">Apibacter adventoris</name>
    <dbReference type="NCBI Taxonomy" id="1679466"/>
    <lineage>
        <taxon>Bacteria</taxon>
        <taxon>Pseudomonadati</taxon>
        <taxon>Bacteroidota</taxon>
        <taxon>Flavobacteriia</taxon>
        <taxon>Flavobacteriales</taxon>
        <taxon>Weeksellaceae</taxon>
        <taxon>Apibacter</taxon>
    </lineage>
</organism>
<sequence length="215" mass="25415">MEDLSDKRKVYNSGYLIESELKDNPMELFRDWYIFAEQSNLIVETNAMSISTIEDDKIPRTRIVLLKQYTWEGFIFYTNYEGRKGQAIAKNPNVCLNFYWDKIEKQIIINGIAEKIASNLSDGYFHSRPRGSQLGAIVSPQSQIIPNREFMDNRLKEMEEATRNIEEIERPKNWGGFIVKPFQIEFWQGRPNRLHDRIIYTLDENQNWNINRLAP</sequence>
<dbReference type="UniPathway" id="UPA01068">
    <property type="reaction ID" value="UER00304"/>
</dbReference>
<dbReference type="Gene3D" id="2.30.110.10">
    <property type="entry name" value="Electron Transport, Fmn-binding Protein, Chain A"/>
    <property type="match status" value="1"/>
</dbReference>
<feature type="binding site" evidence="5 6">
    <location>
        <begin position="193"/>
        <end position="195"/>
    </location>
    <ligand>
        <name>substrate</name>
    </ligand>
</feature>
<evidence type="ECO:0000256" key="4">
    <source>
        <dbReference type="ARBA" id="ARBA00023002"/>
    </source>
</evidence>
<evidence type="ECO:0000256" key="1">
    <source>
        <dbReference type="ARBA" id="ARBA00007301"/>
    </source>
</evidence>
<comment type="pathway">
    <text evidence="5">Cofactor metabolism; pyridoxal 5'-phosphate salvage; pyridoxal 5'-phosphate from pyridoxamine 5'-phosphate: step 1/1.</text>
</comment>
<dbReference type="OrthoDB" id="9780392at2"/>
<keyword evidence="4 5" id="KW-0560">Oxidoreductase</keyword>
<feature type="binding site" evidence="5 6">
    <location>
        <position position="128"/>
    </location>
    <ligand>
        <name>substrate</name>
    </ligand>
</feature>
<evidence type="ECO:0000313" key="10">
    <source>
        <dbReference type="EMBL" id="PQL91736.1"/>
    </source>
</evidence>
<comment type="similarity">
    <text evidence="1 5">Belongs to the pyridoxamine 5'-phosphate oxidase family.</text>
</comment>
<evidence type="ECO:0000259" key="9">
    <source>
        <dbReference type="Pfam" id="PF10590"/>
    </source>
</evidence>
<feature type="binding site" evidence="5 7">
    <location>
        <position position="106"/>
    </location>
    <ligand>
        <name>FMN</name>
        <dbReference type="ChEBI" id="CHEBI:58210"/>
    </ligand>
</feature>
<feature type="binding site" evidence="5 6">
    <location>
        <position position="67"/>
    </location>
    <ligand>
        <name>substrate</name>
    </ligand>
</feature>
<dbReference type="PIRSF" id="PIRSF000190">
    <property type="entry name" value="Pyd_amn-ph_oxd"/>
    <property type="match status" value="1"/>
</dbReference>
<keyword evidence="3 5" id="KW-0288">FMN</keyword>
<feature type="binding site" evidence="6">
    <location>
        <begin position="8"/>
        <end position="11"/>
    </location>
    <ligand>
        <name>substrate</name>
    </ligand>
</feature>
<keyword evidence="2 5" id="KW-0285">Flavoprotein</keyword>
<accession>A0A2S8AAW3</accession>
<evidence type="ECO:0000256" key="7">
    <source>
        <dbReference type="PIRSR" id="PIRSR000190-2"/>
    </source>
</evidence>
<comment type="cofactor">
    <cofactor evidence="5 7">
        <name>FMN</name>
        <dbReference type="ChEBI" id="CHEBI:58210"/>
    </cofactor>
    <text evidence="5 7">Binds 1 FMN per subunit.</text>
</comment>
<dbReference type="Pfam" id="PF01243">
    <property type="entry name" value="PNPOx_N"/>
    <property type="match status" value="1"/>
</dbReference>
<dbReference type="PANTHER" id="PTHR10851">
    <property type="entry name" value="PYRIDOXINE-5-PHOSPHATE OXIDASE"/>
    <property type="match status" value="1"/>
</dbReference>
<dbReference type="InterPro" id="IPR019576">
    <property type="entry name" value="Pyridoxamine_oxidase_dimer_C"/>
</dbReference>
<dbReference type="Pfam" id="PF10590">
    <property type="entry name" value="PNP_phzG_C"/>
    <property type="match status" value="1"/>
</dbReference>
<feature type="binding site" evidence="5 7">
    <location>
        <position position="187"/>
    </location>
    <ligand>
        <name>FMN</name>
        <dbReference type="ChEBI" id="CHEBI:58210"/>
    </ligand>
</feature>
<keyword evidence="11" id="KW-1185">Reference proteome</keyword>
<comment type="function">
    <text evidence="5">Catalyzes the oxidation of either pyridoxine 5'-phosphate (PNP) or pyridoxamine 5'-phosphate (PMP) into pyridoxal 5'-phosphate (PLP).</text>
</comment>